<keyword evidence="3" id="KW-1185">Reference proteome</keyword>
<name>A0A9P9EZ87_9HYPO</name>
<protein>
    <submittedName>
        <fullName evidence="2">Uncharacterized protein</fullName>
    </submittedName>
</protein>
<proteinExistence type="predicted"/>
<dbReference type="InterPro" id="IPR021858">
    <property type="entry name" value="Fun_TF"/>
</dbReference>
<dbReference type="OrthoDB" id="4158087at2759"/>
<dbReference type="Proteomes" id="UP000738349">
    <property type="component" value="Unassembled WGS sequence"/>
</dbReference>
<comment type="caution">
    <text evidence="2">The sequence shown here is derived from an EMBL/GenBank/DDBJ whole genome shotgun (WGS) entry which is preliminary data.</text>
</comment>
<dbReference type="PANTHER" id="PTHR37540:SF5">
    <property type="entry name" value="TRANSCRIPTION FACTOR DOMAIN-CONTAINING PROTEIN"/>
    <property type="match status" value="1"/>
</dbReference>
<sequence length="525" mass="59785">MLEPFCTSGALDAARRTPGTRKATVRPASSTKFEFVASDSAGKPDPGSRKFIRSHVMRGKNTKQCHAGSQKSVGHRTKKSVLKIRRDDQVGQNEFTYATDETQTRCLDLSQKTCVQAPCFSGCLRVPTDLMLFNFAAPLDGLSLYLIFRYLTTLKDRMYPIEWCFQQDHTKACWFRWLLEDHAYLQSVLFMVSAFQDLIDARVTARDSDVSGPRRFSRRTRSHLGHAIRLLQEKIQDRERQIEDTTMSAVCTLAMVADAAGDSVGFEAHVGGLKNMVRMRGGLVGLEHNKQLQMKLCRIDLGWSIKHGSKPDIYDSQVSWEPLLETVLSKNIQPSIKTFPSGVERTIELWDYKLKNVFTDLQGFSSMANLLIPSHQKLKPELFQEIMLSIQYRLLMLEYPVEVRPLEESIRIGLLSFESTLVLHTPKLGVKLTSDFFYHQLRRGIEKIRVESQEIADLKLWLLLVGSIIVFKGSETWLVDSINELTGDQPWADVRRRVKGVMWIDVIHDGPGRDAFDTSKRGRVI</sequence>
<dbReference type="Pfam" id="PF11951">
    <property type="entry name" value="Fungal_trans_2"/>
    <property type="match status" value="1"/>
</dbReference>
<accession>A0A9P9EZ87</accession>
<evidence type="ECO:0000313" key="2">
    <source>
        <dbReference type="EMBL" id="KAH7148290.1"/>
    </source>
</evidence>
<reference evidence="2" key="1">
    <citation type="journal article" date="2021" name="Nat. Commun.">
        <title>Genetic determinants of endophytism in the Arabidopsis root mycobiome.</title>
        <authorList>
            <person name="Mesny F."/>
            <person name="Miyauchi S."/>
            <person name="Thiergart T."/>
            <person name="Pickel B."/>
            <person name="Atanasova L."/>
            <person name="Karlsson M."/>
            <person name="Huettel B."/>
            <person name="Barry K.W."/>
            <person name="Haridas S."/>
            <person name="Chen C."/>
            <person name="Bauer D."/>
            <person name="Andreopoulos W."/>
            <person name="Pangilinan J."/>
            <person name="LaButti K."/>
            <person name="Riley R."/>
            <person name="Lipzen A."/>
            <person name="Clum A."/>
            <person name="Drula E."/>
            <person name="Henrissat B."/>
            <person name="Kohler A."/>
            <person name="Grigoriev I.V."/>
            <person name="Martin F.M."/>
            <person name="Hacquard S."/>
        </authorList>
    </citation>
    <scope>NUCLEOTIDE SEQUENCE</scope>
    <source>
        <strain evidence="2">MPI-CAGE-AT-0147</strain>
    </source>
</reference>
<organism evidence="2 3">
    <name type="scientific">Dactylonectria macrodidyma</name>
    <dbReference type="NCBI Taxonomy" id="307937"/>
    <lineage>
        <taxon>Eukaryota</taxon>
        <taxon>Fungi</taxon>
        <taxon>Dikarya</taxon>
        <taxon>Ascomycota</taxon>
        <taxon>Pezizomycotina</taxon>
        <taxon>Sordariomycetes</taxon>
        <taxon>Hypocreomycetidae</taxon>
        <taxon>Hypocreales</taxon>
        <taxon>Nectriaceae</taxon>
        <taxon>Dactylonectria</taxon>
    </lineage>
</organism>
<evidence type="ECO:0000313" key="3">
    <source>
        <dbReference type="Proteomes" id="UP000738349"/>
    </source>
</evidence>
<dbReference type="PANTHER" id="PTHR37540">
    <property type="entry name" value="TRANSCRIPTION FACTOR (ACR-2), PUTATIVE-RELATED-RELATED"/>
    <property type="match status" value="1"/>
</dbReference>
<keyword evidence="1" id="KW-0539">Nucleus</keyword>
<evidence type="ECO:0000256" key="1">
    <source>
        <dbReference type="ARBA" id="ARBA00023242"/>
    </source>
</evidence>
<dbReference type="EMBL" id="JAGMUV010000007">
    <property type="protein sequence ID" value="KAH7148290.1"/>
    <property type="molecule type" value="Genomic_DNA"/>
</dbReference>
<gene>
    <name evidence="2" type="ORF">EDB81DRAFT_932647</name>
</gene>
<dbReference type="AlphaFoldDB" id="A0A9P9EZ87"/>